<dbReference type="GO" id="GO:0006338">
    <property type="term" value="P:chromatin remodeling"/>
    <property type="evidence" value="ECO:0007669"/>
    <property type="project" value="TreeGrafter"/>
</dbReference>
<dbReference type="SMART" id="SM00297">
    <property type="entry name" value="BROMO"/>
    <property type="match status" value="2"/>
</dbReference>
<evidence type="ECO:0000259" key="4">
    <source>
        <dbReference type="PROSITE" id="PS50014"/>
    </source>
</evidence>
<dbReference type="EMBL" id="KV417271">
    <property type="protein sequence ID" value="KZO99767.1"/>
    <property type="molecule type" value="Genomic_DNA"/>
</dbReference>
<dbReference type="PRINTS" id="PR00503">
    <property type="entry name" value="BROMODOMAIN"/>
</dbReference>
<dbReference type="PROSITE" id="PS50014">
    <property type="entry name" value="BROMODOMAIN_2"/>
    <property type="match status" value="2"/>
</dbReference>
<dbReference type="InterPro" id="IPR001487">
    <property type="entry name" value="Bromodomain"/>
</dbReference>
<dbReference type="PANTHER" id="PTHR22880">
    <property type="entry name" value="FALZ-RELATED BROMODOMAIN-CONTAINING PROTEINS"/>
    <property type="match status" value="1"/>
</dbReference>
<dbReference type="Gene3D" id="1.20.1270.220">
    <property type="match status" value="1"/>
</dbReference>
<dbReference type="InterPro" id="IPR036427">
    <property type="entry name" value="Bromodomain-like_sf"/>
</dbReference>
<dbReference type="SUPFAM" id="SSF47370">
    <property type="entry name" value="Bromodomain"/>
    <property type="match status" value="2"/>
</dbReference>
<evidence type="ECO:0000313" key="7">
    <source>
        <dbReference type="Proteomes" id="UP000076738"/>
    </source>
</evidence>
<keyword evidence="1 2" id="KW-0103">Bromodomain</keyword>
<feature type="compositionally biased region" description="Low complexity" evidence="3">
    <location>
        <begin position="448"/>
        <end position="462"/>
    </location>
</feature>
<protein>
    <submittedName>
        <fullName evidence="6">Bromodomain-containing protein</fullName>
    </submittedName>
</protein>
<evidence type="ECO:0000256" key="2">
    <source>
        <dbReference type="PROSITE-ProRule" id="PRU00035"/>
    </source>
</evidence>
<proteinExistence type="predicted"/>
<dbReference type="STRING" id="1330018.A0A167QHL5"/>
<dbReference type="PANTHER" id="PTHR22880:SF225">
    <property type="entry name" value="BROMODOMAIN-CONTAINING PROTEIN BET-1-RELATED"/>
    <property type="match status" value="1"/>
</dbReference>
<evidence type="ECO:0000313" key="6">
    <source>
        <dbReference type="EMBL" id="KZO99767.1"/>
    </source>
</evidence>
<evidence type="ECO:0000259" key="5">
    <source>
        <dbReference type="PROSITE" id="PS51525"/>
    </source>
</evidence>
<feature type="domain" description="Bromo" evidence="4">
    <location>
        <begin position="44"/>
        <end position="140"/>
    </location>
</feature>
<feature type="region of interest" description="Disordered" evidence="3">
    <location>
        <begin position="159"/>
        <end position="247"/>
    </location>
</feature>
<dbReference type="InterPro" id="IPR027353">
    <property type="entry name" value="NET_dom"/>
</dbReference>
<dbReference type="InterPro" id="IPR038336">
    <property type="entry name" value="NET_sf"/>
</dbReference>
<name>A0A167QHL5_CALVF</name>
<feature type="compositionally biased region" description="Acidic residues" evidence="3">
    <location>
        <begin position="616"/>
        <end position="637"/>
    </location>
</feature>
<accession>A0A167QHL5</accession>
<sequence length="637" mass="70781">MLQHIEADAHPQLRIHTNGLNHPHVSTFSHAQHRYAIASIKQLKKQRDAAPFLKPVDVVGLNIPHYLTVIKRPMDLGTVEEKLIMSAAPTKSGTPQYSQYLEISERAPEKRYWSAEEFVNDVRLTFDNAIKFNGDAHVVSQMARRLRIVFDKQVEKMPPAEDAKPVIPVSQSAPIMPSVPSPPLRRQSIAVPVIRRNSPETPTAVVRPKREIHPPPPKDLPYAEPTPGKGKKRSGKGKGKERDDGTQEQLRFCMQVLNHLWKKQFYSSAYPFYDPVDHVALNIPDYPKIVKKPMDLSTMKKKLETKQYGDAQEFHADFKLMIKNCRLYNGAGSPVREAGEELNRIFDEKWKGLPPLIELEEDEEEEGEEEEEADDMDGEFLSATPITCALTNCAGAVAMAGMEAQVAKLVKTLEMMKKQKAEKQTKKKPSTPKEETKPKAAKPRKPKPAGAAVAGTPTAGPSKPRKRKDKDEESDEDGPVDFFKKRELAEEIPKLEGEALTDALAVIQEGMAQDNPMGADEEIELDIDILAPAVIRRLYRMVVEPAKKKREAEEKRKMRASGAAGHPTGGLKRKSMDEAAEAEKIRLLEARLSMFKGGGGADGAAAVAPQQQVMMDVDESVSTDDESSSDEDDSGSE</sequence>
<dbReference type="Proteomes" id="UP000076738">
    <property type="component" value="Unassembled WGS sequence"/>
</dbReference>
<evidence type="ECO:0000256" key="1">
    <source>
        <dbReference type="ARBA" id="ARBA00023117"/>
    </source>
</evidence>
<feature type="region of interest" description="Disordered" evidence="3">
    <location>
        <begin position="417"/>
        <end position="485"/>
    </location>
</feature>
<dbReference type="GO" id="GO:0006355">
    <property type="term" value="P:regulation of DNA-templated transcription"/>
    <property type="evidence" value="ECO:0007669"/>
    <property type="project" value="TreeGrafter"/>
</dbReference>
<feature type="domain" description="Bromo" evidence="4">
    <location>
        <begin position="264"/>
        <end position="336"/>
    </location>
</feature>
<dbReference type="Pfam" id="PF17035">
    <property type="entry name" value="BET"/>
    <property type="match status" value="1"/>
</dbReference>
<feature type="domain" description="NET" evidence="5">
    <location>
        <begin position="470"/>
        <end position="553"/>
    </location>
</feature>
<evidence type="ECO:0000256" key="3">
    <source>
        <dbReference type="SAM" id="MobiDB-lite"/>
    </source>
</evidence>
<feature type="compositionally biased region" description="Low complexity" evidence="3">
    <location>
        <begin position="603"/>
        <end position="615"/>
    </location>
</feature>
<feature type="region of interest" description="Disordered" evidence="3">
    <location>
        <begin position="599"/>
        <end position="637"/>
    </location>
</feature>
<keyword evidence="7" id="KW-1185">Reference proteome</keyword>
<dbReference type="PROSITE" id="PS51525">
    <property type="entry name" value="NET"/>
    <property type="match status" value="1"/>
</dbReference>
<reference evidence="6 7" key="1">
    <citation type="journal article" date="2016" name="Mol. Biol. Evol.">
        <title>Comparative Genomics of Early-Diverging Mushroom-Forming Fungi Provides Insights into the Origins of Lignocellulose Decay Capabilities.</title>
        <authorList>
            <person name="Nagy L.G."/>
            <person name="Riley R."/>
            <person name="Tritt A."/>
            <person name="Adam C."/>
            <person name="Daum C."/>
            <person name="Floudas D."/>
            <person name="Sun H."/>
            <person name="Yadav J.S."/>
            <person name="Pangilinan J."/>
            <person name="Larsson K.H."/>
            <person name="Matsuura K."/>
            <person name="Barry K."/>
            <person name="Labutti K."/>
            <person name="Kuo R."/>
            <person name="Ohm R.A."/>
            <person name="Bhattacharya S.S."/>
            <person name="Shirouzu T."/>
            <person name="Yoshinaga Y."/>
            <person name="Martin F.M."/>
            <person name="Grigoriev I.V."/>
            <person name="Hibbett D.S."/>
        </authorList>
    </citation>
    <scope>NUCLEOTIDE SEQUENCE [LARGE SCALE GENOMIC DNA]</scope>
    <source>
        <strain evidence="6 7">TUFC12733</strain>
    </source>
</reference>
<dbReference type="GO" id="GO:0000785">
    <property type="term" value="C:chromatin"/>
    <property type="evidence" value="ECO:0007669"/>
    <property type="project" value="TreeGrafter"/>
</dbReference>
<dbReference type="OrthoDB" id="784962at2759"/>
<feature type="region of interest" description="Disordered" evidence="3">
    <location>
        <begin position="547"/>
        <end position="579"/>
    </location>
</feature>
<dbReference type="GO" id="GO:0005634">
    <property type="term" value="C:nucleus"/>
    <property type="evidence" value="ECO:0007669"/>
    <property type="project" value="TreeGrafter"/>
</dbReference>
<dbReference type="AlphaFoldDB" id="A0A167QHL5"/>
<dbReference type="InterPro" id="IPR050935">
    <property type="entry name" value="Bromo_chromatin_reader"/>
</dbReference>
<organism evidence="6 7">
    <name type="scientific">Calocera viscosa (strain TUFC12733)</name>
    <dbReference type="NCBI Taxonomy" id="1330018"/>
    <lineage>
        <taxon>Eukaryota</taxon>
        <taxon>Fungi</taxon>
        <taxon>Dikarya</taxon>
        <taxon>Basidiomycota</taxon>
        <taxon>Agaricomycotina</taxon>
        <taxon>Dacrymycetes</taxon>
        <taxon>Dacrymycetales</taxon>
        <taxon>Dacrymycetaceae</taxon>
        <taxon>Calocera</taxon>
    </lineage>
</organism>
<dbReference type="Pfam" id="PF00439">
    <property type="entry name" value="Bromodomain"/>
    <property type="match status" value="2"/>
</dbReference>
<gene>
    <name evidence="6" type="ORF">CALVIDRAFT_477087</name>
</gene>
<dbReference type="Gene3D" id="1.20.920.10">
    <property type="entry name" value="Bromodomain-like"/>
    <property type="match status" value="2"/>
</dbReference>